<organism evidence="12">
    <name type="scientific">Darwinula stevensoni</name>
    <dbReference type="NCBI Taxonomy" id="69355"/>
    <lineage>
        <taxon>Eukaryota</taxon>
        <taxon>Metazoa</taxon>
        <taxon>Ecdysozoa</taxon>
        <taxon>Arthropoda</taxon>
        <taxon>Crustacea</taxon>
        <taxon>Oligostraca</taxon>
        <taxon>Ostracoda</taxon>
        <taxon>Podocopa</taxon>
        <taxon>Podocopida</taxon>
        <taxon>Darwinulocopina</taxon>
        <taxon>Darwinuloidea</taxon>
        <taxon>Darwinulidae</taxon>
        <taxon>Darwinula</taxon>
    </lineage>
</organism>
<dbReference type="GO" id="GO:0043190">
    <property type="term" value="C:ATP-binding cassette (ABC) transporter complex"/>
    <property type="evidence" value="ECO:0007669"/>
    <property type="project" value="InterPro"/>
</dbReference>
<feature type="non-terminal residue" evidence="12">
    <location>
        <position position="1"/>
    </location>
</feature>
<evidence type="ECO:0000256" key="8">
    <source>
        <dbReference type="ARBA" id="ARBA00023010"/>
    </source>
</evidence>
<dbReference type="Gene3D" id="3.40.50.300">
    <property type="entry name" value="P-loop containing nucleotide triphosphate hydrolases"/>
    <property type="match status" value="1"/>
</dbReference>
<evidence type="ECO:0000256" key="4">
    <source>
        <dbReference type="ARBA" id="ARBA00022741"/>
    </source>
</evidence>
<dbReference type="InterPro" id="IPR051120">
    <property type="entry name" value="ABC_AA/LPS_Transport"/>
</dbReference>
<keyword evidence="13" id="KW-1185">Reference proteome</keyword>
<dbReference type="InterPro" id="IPR003593">
    <property type="entry name" value="AAA+_ATPase"/>
</dbReference>
<evidence type="ECO:0000259" key="11">
    <source>
        <dbReference type="PROSITE" id="PS50893"/>
    </source>
</evidence>
<keyword evidence="6" id="KW-0653">Protein transport</keyword>
<feature type="transmembrane region" description="Helical" evidence="10">
    <location>
        <begin position="242"/>
        <end position="260"/>
    </location>
</feature>
<keyword evidence="8" id="KW-0811">Translocation</keyword>
<dbReference type="Pfam" id="PF00005">
    <property type="entry name" value="ABC_tran"/>
    <property type="match status" value="1"/>
</dbReference>
<dbReference type="GO" id="GO:0016887">
    <property type="term" value="F:ATP hydrolysis activity"/>
    <property type="evidence" value="ECO:0007669"/>
    <property type="project" value="InterPro"/>
</dbReference>
<feature type="transmembrane region" description="Helical" evidence="10">
    <location>
        <begin position="307"/>
        <end position="329"/>
    </location>
</feature>
<feature type="transmembrane region" description="Helical" evidence="10">
    <location>
        <begin position="161"/>
        <end position="179"/>
    </location>
</feature>
<keyword evidence="3 10" id="KW-0812">Transmembrane</keyword>
<dbReference type="NCBIfam" id="TIGR00916">
    <property type="entry name" value="2A0604s01"/>
    <property type="match status" value="1"/>
</dbReference>
<dbReference type="NCBIfam" id="TIGR00966">
    <property type="entry name" value="transloc_SecF"/>
    <property type="match status" value="1"/>
</dbReference>
<gene>
    <name evidence="12" type="ORF">DSTB1V02_LOCUS14568</name>
</gene>
<dbReference type="InterPro" id="IPR022646">
    <property type="entry name" value="SecD/SecF_CS"/>
</dbReference>
<dbReference type="CDD" id="cd03218">
    <property type="entry name" value="ABC_YhbG"/>
    <property type="match status" value="1"/>
</dbReference>
<evidence type="ECO:0000313" key="12">
    <source>
        <dbReference type="EMBL" id="CAD7254822.1"/>
    </source>
</evidence>
<dbReference type="InterPro" id="IPR003369">
    <property type="entry name" value="TatA/B/E"/>
</dbReference>
<dbReference type="Pfam" id="PF02416">
    <property type="entry name" value="TatA_B_E"/>
    <property type="match status" value="1"/>
</dbReference>
<dbReference type="PANTHER" id="PTHR45772">
    <property type="entry name" value="CONSERVED COMPONENT OF ABC TRANSPORTER FOR NATURAL AMINO ACIDS-RELATED"/>
    <property type="match status" value="1"/>
</dbReference>
<keyword evidence="9 10" id="KW-0472">Membrane</keyword>
<evidence type="ECO:0000256" key="1">
    <source>
        <dbReference type="ARBA" id="ARBA00004167"/>
    </source>
</evidence>
<evidence type="ECO:0000256" key="6">
    <source>
        <dbReference type="ARBA" id="ARBA00022927"/>
    </source>
</evidence>
<dbReference type="EMBL" id="LR912577">
    <property type="protein sequence ID" value="CAD7254822.1"/>
    <property type="molecule type" value="Genomic_DNA"/>
</dbReference>
<feature type="transmembrane region" description="Helical" evidence="10">
    <location>
        <begin position="266"/>
        <end position="286"/>
    </location>
</feature>
<dbReference type="AlphaFoldDB" id="A0A7R9AJB5"/>
<sequence length="617" mass="69037">MIASFISFATLNFNLGVDYKGGRTYVVKLKDNVNPTEISTILAPLLTQENGERVDVKTYGGDNQVKITTKYKIDDESPTVDGEILSKLYTGLKPYLSSGITQEQFNTASLDQGVRSSSKVGPTIADDIQLRGYYAIILSLLGIFLYILFRFRKWEFSTGAVLALFHDTVIVLGCFSLFYKYTPFSLEIDQAFIAAILTVIGYSINDTVIVFDRVRENLGLYLKDSLKKVFNDSINQTLGRTFNTSFTTLIVIVIIFIFGGETIRGFMFALLIGIGVGTYSSTYVASAITYDLLKGKLKNREPIMKHVLFLEGLAFSELALIILIALLIFGPKKIPEIARGLGEGVRKMRQATEEIKQEIMTQTQENTSIQEIKTEIEQAKKSIEELDGPIKRRENLIKTYGDKRVVKGVSLQVEQGEIIGLLGPNGAGKTTTFYMIVGLVRPTQGKVYLDSQDITHDAMYRRAQKGIGYLAQEASIFRKLSVEENILGVLQMTSLSKKEQRYKVDSLIEEFSLEHVRKNRGDLLSGGERRRTEIARCLSVDPKFILLDEPFAGVDPIAVEDIQKIVRSLVKKNIGILITDHNVQQTLAITDKTYIMFEGKILKSGKPEELANEPQVR</sequence>
<keyword evidence="4" id="KW-0547">Nucleotide-binding</keyword>
<dbReference type="HAMAP" id="MF_00236">
    <property type="entry name" value="TatA_E"/>
    <property type="match status" value="1"/>
</dbReference>
<evidence type="ECO:0000313" key="13">
    <source>
        <dbReference type="Proteomes" id="UP000677054"/>
    </source>
</evidence>
<dbReference type="PRINTS" id="PR01755">
    <property type="entry name" value="SECFTRNLCASE"/>
</dbReference>
<evidence type="ECO:0000256" key="5">
    <source>
        <dbReference type="ARBA" id="ARBA00022840"/>
    </source>
</evidence>
<dbReference type="Pfam" id="PF02355">
    <property type="entry name" value="SecD_SecF_C"/>
    <property type="match status" value="1"/>
</dbReference>
<dbReference type="SUPFAM" id="SSF82866">
    <property type="entry name" value="Multidrug efflux transporter AcrB transmembrane domain"/>
    <property type="match status" value="1"/>
</dbReference>
<dbReference type="EMBL" id="CAJPEV010013059">
    <property type="protein sequence ID" value="CAG0906657.1"/>
    <property type="molecule type" value="Genomic_DNA"/>
</dbReference>
<dbReference type="InterPro" id="IPR022645">
    <property type="entry name" value="SecD/SecF_bac"/>
</dbReference>
<keyword evidence="5" id="KW-0067">ATP-binding</keyword>
<protein>
    <recommendedName>
        <fullName evidence="11">ABC transporter domain-containing protein</fullName>
    </recommendedName>
</protein>
<keyword evidence="7 10" id="KW-1133">Transmembrane helix</keyword>
<proteinExistence type="inferred from homology"/>
<comment type="subcellular location">
    <subcellularLocation>
        <location evidence="1">Membrane</location>
        <topology evidence="1">Single-pass membrane protein</topology>
    </subcellularLocation>
</comment>
<dbReference type="GO" id="GO:0015450">
    <property type="term" value="F:protein-transporting ATPase activity"/>
    <property type="evidence" value="ECO:0007669"/>
    <property type="project" value="InterPro"/>
</dbReference>
<evidence type="ECO:0000256" key="3">
    <source>
        <dbReference type="ARBA" id="ARBA00022692"/>
    </source>
</evidence>
<dbReference type="Gene3D" id="1.20.1640.10">
    <property type="entry name" value="Multidrug efflux transporter AcrB transmembrane domain"/>
    <property type="match status" value="1"/>
</dbReference>
<dbReference type="GO" id="GO:0006886">
    <property type="term" value="P:intracellular protein transport"/>
    <property type="evidence" value="ECO:0007669"/>
    <property type="project" value="InterPro"/>
</dbReference>
<dbReference type="GO" id="GO:0005524">
    <property type="term" value="F:ATP binding"/>
    <property type="evidence" value="ECO:0007669"/>
    <property type="project" value="UniProtKB-KW"/>
</dbReference>
<dbReference type="InterPro" id="IPR006312">
    <property type="entry name" value="TatA/E"/>
</dbReference>
<dbReference type="InterPro" id="IPR027417">
    <property type="entry name" value="P-loop_NTPase"/>
</dbReference>
<feature type="domain" description="ABC transporter" evidence="11">
    <location>
        <begin position="391"/>
        <end position="616"/>
    </location>
</feature>
<evidence type="ECO:0000256" key="2">
    <source>
        <dbReference type="ARBA" id="ARBA00022448"/>
    </source>
</evidence>
<dbReference type="SMART" id="SM00382">
    <property type="entry name" value="AAA"/>
    <property type="match status" value="1"/>
</dbReference>
<keyword evidence="2" id="KW-0813">Transport</keyword>
<evidence type="ECO:0000256" key="10">
    <source>
        <dbReference type="SAM" id="Phobius"/>
    </source>
</evidence>
<dbReference type="InterPro" id="IPR048634">
    <property type="entry name" value="SecD_SecF_C"/>
</dbReference>
<dbReference type="SUPFAM" id="SSF52540">
    <property type="entry name" value="P-loop containing nucleoside triphosphate hydrolases"/>
    <property type="match status" value="1"/>
</dbReference>
<dbReference type="PANTHER" id="PTHR45772:SF10">
    <property type="entry name" value="LIPOPOLYSACCHARIDE EXPORT SYSTEM ATP-BINDING PROTEIN LPTB"/>
    <property type="match status" value="1"/>
</dbReference>
<dbReference type="InterPro" id="IPR005665">
    <property type="entry name" value="SecF_bac"/>
</dbReference>
<dbReference type="InterPro" id="IPR055344">
    <property type="entry name" value="SecD_SecF_C_bact"/>
</dbReference>
<dbReference type="Gene3D" id="1.20.5.3310">
    <property type="match status" value="1"/>
</dbReference>
<dbReference type="InterPro" id="IPR003439">
    <property type="entry name" value="ABC_transporter-like_ATP-bd"/>
</dbReference>
<dbReference type="PROSITE" id="PS50893">
    <property type="entry name" value="ABC_TRANSPORTER_2"/>
    <property type="match status" value="1"/>
</dbReference>
<feature type="transmembrane region" description="Helical" evidence="10">
    <location>
        <begin position="191"/>
        <end position="211"/>
    </location>
</feature>
<dbReference type="HAMAP" id="MF_01464_B">
    <property type="entry name" value="SecF_B"/>
    <property type="match status" value="1"/>
</dbReference>
<accession>A0A7R9AJB5</accession>
<evidence type="ECO:0000256" key="7">
    <source>
        <dbReference type="ARBA" id="ARBA00022989"/>
    </source>
</evidence>
<dbReference type="NCBIfam" id="TIGR04406">
    <property type="entry name" value="LPS_export_lptB"/>
    <property type="match status" value="1"/>
</dbReference>
<dbReference type="Pfam" id="PF07549">
    <property type="entry name" value="Sec_GG"/>
    <property type="match status" value="1"/>
</dbReference>
<dbReference type="Proteomes" id="UP000677054">
    <property type="component" value="Unassembled WGS sequence"/>
</dbReference>
<dbReference type="InterPro" id="IPR030921">
    <property type="entry name" value="LPS_export_LptB"/>
</dbReference>
<feature type="transmembrane region" description="Helical" evidence="10">
    <location>
        <begin position="132"/>
        <end position="149"/>
    </location>
</feature>
<evidence type="ECO:0000256" key="9">
    <source>
        <dbReference type="ARBA" id="ARBA00023136"/>
    </source>
</evidence>
<name>A0A7R9AJB5_9CRUS</name>
<reference evidence="12" key="1">
    <citation type="submission" date="2020-11" db="EMBL/GenBank/DDBJ databases">
        <authorList>
            <person name="Tran Van P."/>
        </authorList>
    </citation>
    <scope>NUCLEOTIDE SEQUENCE</scope>
</reference>
<dbReference type="OrthoDB" id="10066718at2759"/>
<dbReference type="GO" id="GO:0043953">
    <property type="term" value="P:protein transport by the Tat complex"/>
    <property type="evidence" value="ECO:0007669"/>
    <property type="project" value="InterPro"/>
</dbReference>